<evidence type="ECO:0000313" key="7">
    <source>
        <dbReference type="Proteomes" id="UP001069802"/>
    </source>
</evidence>
<gene>
    <name evidence="6" type="ORF">O4H49_06980</name>
</gene>
<sequence length="267" mass="27204">MPVVATNTAANSAIRFLNNNSAAAANSVSKLSSGSRIVRASDDAAGLAISTKLTSDSTVLKQAATNASQAASVLQVGDGALARIADVLQRLKALAAQSSSGVISDTERGYINAEYQALNTEVGDIITSTTFNNQQIVNTFSQSFLVGVSTSHTIAINLNTLTAVAGPGGTVSTTAGATAAIGAVDGAIQNLSTQRATLGAYISRFETRGQAIATSIENIDAANSAIKDVDLAAEQSKLVSNNVLVQAAVSALSQANQIPQQLLRVLQ</sequence>
<dbReference type="PANTHER" id="PTHR42792">
    <property type="entry name" value="FLAGELLIN"/>
    <property type="match status" value="1"/>
</dbReference>
<dbReference type="Pfam" id="PF00669">
    <property type="entry name" value="Flagellin_N"/>
    <property type="match status" value="1"/>
</dbReference>
<comment type="function">
    <text evidence="3">Flagellin is the subunit protein which polymerizes to form the filaments of bacterial flagella.</text>
</comment>
<feature type="domain" description="Flagellin N-terminal" evidence="4">
    <location>
        <begin position="4"/>
        <end position="137"/>
    </location>
</feature>
<keyword evidence="6" id="KW-0966">Cell projection</keyword>
<dbReference type="InterPro" id="IPR046358">
    <property type="entry name" value="Flagellin_C"/>
</dbReference>
<evidence type="ECO:0000256" key="2">
    <source>
        <dbReference type="ARBA" id="ARBA00023143"/>
    </source>
</evidence>
<dbReference type="SUPFAM" id="SSF64518">
    <property type="entry name" value="Phase 1 flagellin"/>
    <property type="match status" value="1"/>
</dbReference>
<dbReference type="PANTHER" id="PTHR42792:SF2">
    <property type="entry name" value="FLAGELLIN"/>
    <property type="match status" value="1"/>
</dbReference>
<keyword evidence="6" id="KW-0969">Cilium</keyword>
<comment type="similarity">
    <text evidence="1 3">Belongs to the bacterial flagellin family.</text>
</comment>
<dbReference type="Proteomes" id="UP001069802">
    <property type="component" value="Unassembled WGS sequence"/>
</dbReference>
<feature type="domain" description="Flagellin C-terminal" evidence="5">
    <location>
        <begin position="181"/>
        <end position="266"/>
    </location>
</feature>
<comment type="subcellular location">
    <subcellularLocation>
        <location evidence="3">Secreted</location>
    </subcellularLocation>
    <subcellularLocation>
        <location evidence="3">Bacterial flagellum</location>
    </subcellularLocation>
</comment>
<dbReference type="Gene3D" id="6.10.10.10">
    <property type="entry name" value="Flagellar export chaperone, C-terminal domain"/>
    <property type="match status" value="1"/>
</dbReference>
<reference evidence="6" key="1">
    <citation type="submission" date="2022-12" db="EMBL/GenBank/DDBJ databases">
        <title>Bacterial isolates from different developmental stages of Nematostella vectensis.</title>
        <authorList>
            <person name="Fraune S."/>
        </authorList>
    </citation>
    <scope>NUCLEOTIDE SEQUENCE</scope>
    <source>
        <strain evidence="6">G21630-S1</strain>
    </source>
</reference>
<dbReference type="Gene3D" id="1.20.1330.10">
    <property type="entry name" value="f41 fragment of flagellin, N-terminal domain"/>
    <property type="match status" value="1"/>
</dbReference>
<accession>A0ABT4LHE9</accession>
<dbReference type="InterPro" id="IPR001029">
    <property type="entry name" value="Flagellin_N"/>
</dbReference>
<evidence type="ECO:0000256" key="1">
    <source>
        <dbReference type="ARBA" id="ARBA00005709"/>
    </source>
</evidence>
<keyword evidence="2 3" id="KW-0975">Bacterial flagellum</keyword>
<dbReference type="EMBL" id="JAPWGY010000002">
    <property type="protein sequence ID" value="MCZ4280514.1"/>
    <property type="molecule type" value="Genomic_DNA"/>
</dbReference>
<proteinExistence type="inferred from homology"/>
<dbReference type="InterPro" id="IPR001492">
    <property type="entry name" value="Flagellin"/>
</dbReference>
<evidence type="ECO:0000259" key="4">
    <source>
        <dbReference type="Pfam" id="PF00669"/>
    </source>
</evidence>
<protein>
    <recommendedName>
        <fullName evidence="3">Flagellin</fullName>
    </recommendedName>
</protein>
<name>A0ABT4LHE9_9PROT</name>
<keyword evidence="6" id="KW-0282">Flagellum</keyword>
<dbReference type="PRINTS" id="PR00207">
    <property type="entry name" value="FLAGELLIN"/>
</dbReference>
<evidence type="ECO:0000256" key="3">
    <source>
        <dbReference type="RuleBase" id="RU362073"/>
    </source>
</evidence>
<keyword evidence="7" id="KW-1185">Reference proteome</keyword>
<dbReference type="InterPro" id="IPR042187">
    <property type="entry name" value="Flagellin_C_sub2"/>
</dbReference>
<evidence type="ECO:0000259" key="5">
    <source>
        <dbReference type="Pfam" id="PF00700"/>
    </source>
</evidence>
<comment type="caution">
    <text evidence="6">The sequence shown here is derived from an EMBL/GenBank/DDBJ whole genome shotgun (WGS) entry which is preliminary data.</text>
</comment>
<evidence type="ECO:0000313" key="6">
    <source>
        <dbReference type="EMBL" id="MCZ4280514.1"/>
    </source>
</evidence>
<keyword evidence="3" id="KW-0964">Secreted</keyword>
<dbReference type="RefSeq" id="WP_269422709.1">
    <property type="nucleotide sequence ID" value="NZ_JAPWGY010000002.1"/>
</dbReference>
<dbReference type="Pfam" id="PF00700">
    <property type="entry name" value="Flagellin_C"/>
    <property type="match status" value="1"/>
</dbReference>
<organism evidence="6 7">
    <name type="scientific">Kiloniella laminariae</name>
    <dbReference type="NCBI Taxonomy" id="454162"/>
    <lineage>
        <taxon>Bacteria</taxon>
        <taxon>Pseudomonadati</taxon>
        <taxon>Pseudomonadota</taxon>
        <taxon>Alphaproteobacteria</taxon>
        <taxon>Rhodospirillales</taxon>
        <taxon>Kiloniellaceae</taxon>
        <taxon>Kiloniella</taxon>
    </lineage>
</organism>